<sequence length="677" mass="77287">MDIDDDDNQPGNNVSGIVRGMVDVLSLVPLAESACKLADKLIECAENAKRHKKVCKQLSKRVKAANETIKANPPTSMFLEKQYKNYIAVLTETIEYVKEIKKPSSFSEKFKLHFLSFVNANDNMEYHRELISRIDQAIADLNLSIAIENSGKLDKNSGKLDENSGKLDKHSDKLDDIQASLNIMLLNKGVDVKYKKAIILDEKHFSDVNQSESRGSKRQIQKRIYKGVLVAQRKDMTKIESKEVERQAKILNELSKCRNIEQFYGVLLDKSDISIVTEWAEKGDLETYLRNTRFISWSQKVMFAKGISAALNFCHSSDIFHHDVRSSNVLLDENFSPKLSNFGLARFKTESSTSIRGQMKILRWTAPEKLVHDYIPYTKEMDVYSFGILMWEIAAQTLPYETITNETEVRAIVTSGEHPGAIPEDTPKKYADVMKSAWNQQHEFRPKIKAISTILNQLYNDYQYMPYENRPMSHEMNGNGSVNNHHNNNEHLMEITYIPATNTLPSWREALQLHDNKQYARAFPIFEEYAKSGDHVNEAKYLVGLYIFLSYDGIPKDELKASVYLRQSASASSPHTYTTKAQYWYSYVCLTGELYDKESGLEYLKRAADAGEKHALLFYGKILKKGEHDQPVDLKAAEDYFKRARALGHKDAARELRKLRSNSSSSTVAIRSNATNN</sequence>
<dbReference type="Proteomes" id="UP000789831">
    <property type="component" value="Unassembled WGS sequence"/>
</dbReference>
<evidence type="ECO:0000256" key="1">
    <source>
        <dbReference type="ARBA" id="ARBA00022679"/>
    </source>
</evidence>
<evidence type="ECO:0000256" key="2">
    <source>
        <dbReference type="ARBA" id="ARBA00022741"/>
    </source>
</evidence>
<dbReference type="CDD" id="cd21037">
    <property type="entry name" value="MLKL_NTD"/>
    <property type="match status" value="1"/>
</dbReference>
<dbReference type="PANTHER" id="PTHR44329:SF288">
    <property type="entry name" value="MITOGEN-ACTIVATED PROTEIN KINASE KINASE KINASE 20"/>
    <property type="match status" value="1"/>
</dbReference>
<evidence type="ECO:0000256" key="4">
    <source>
        <dbReference type="ARBA" id="ARBA00022840"/>
    </source>
</evidence>
<dbReference type="AlphaFoldDB" id="A0A9N8VTS3"/>
<dbReference type="Pfam" id="PF07714">
    <property type="entry name" value="PK_Tyr_Ser-Thr"/>
    <property type="match status" value="1"/>
</dbReference>
<dbReference type="Gene3D" id="1.25.40.10">
    <property type="entry name" value="Tetratricopeptide repeat domain"/>
    <property type="match status" value="1"/>
</dbReference>
<dbReference type="SUPFAM" id="SSF81901">
    <property type="entry name" value="HCP-like"/>
    <property type="match status" value="1"/>
</dbReference>
<dbReference type="InterPro" id="IPR000719">
    <property type="entry name" value="Prot_kinase_dom"/>
</dbReference>
<evidence type="ECO:0000313" key="6">
    <source>
        <dbReference type="EMBL" id="CAG8460716.1"/>
    </source>
</evidence>
<dbReference type="GO" id="GO:0004674">
    <property type="term" value="F:protein serine/threonine kinase activity"/>
    <property type="evidence" value="ECO:0007669"/>
    <property type="project" value="TreeGrafter"/>
</dbReference>
<dbReference type="Pfam" id="PF08238">
    <property type="entry name" value="Sel1"/>
    <property type="match status" value="3"/>
</dbReference>
<evidence type="ECO:0000313" key="7">
    <source>
        <dbReference type="Proteomes" id="UP000789831"/>
    </source>
</evidence>
<dbReference type="GO" id="GO:0005524">
    <property type="term" value="F:ATP binding"/>
    <property type="evidence" value="ECO:0007669"/>
    <property type="project" value="UniProtKB-KW"/>
</dbReference>
<dbReference type="Gene3D" id="1.10.510.10">
    <property type="entry name" value="Transferase(Phosphotransferase) domain 1"/>
    <property type="match status" value="1"/>
</dbReference>
<dbReference type="InterPro" id="IPR006597">
    <property type="entry name" value="Sel1-like"/>
</dbReference>
<keyword evidence="1" id="KW-0808">Transferase</keyword>
<protein>
    <submittedName>
        <fullName evidence="6">12757_t:CDS:1</fullName>
    </submittedName>
</protein>
<dbReference type="InterPro" id="IPR051681">
    <property type="entry name" value="Ser/Thr_Kinases-Pseudokinases"/>
</dbReference>
<keyword evidence="2" id="KW-0547">Nucleotide-binding</keyword>
<dbReference type="SMART" id="SM00671">
    <property type="entry name" value="SEL1"/>
    <property type="match status" value="3"/>
</dbReference>
<dbReference type="PROSITE" id="PS00109">
    <property type="entry name" value="PROTEIN_KINASE_TYR"/>
    <property type="match status" value="1"/>
</dbReference>
<name>A0A9N8VTS3_9GLOM</name>
<keyword evidence="3" id="KW-0418">Kinase</keyword>
<dbReference type="PRINTS" id="PR00109">
    <property type="entry name" value="TYRKINASE"/>
</dbReference>
<dbReference type="Gene3D" id="1.20.930.20">
    <property type="entry name" value="Adaptor protein Cbl, N-terminal domain"/>
    <property type="match status" value="1"/>
</dbReference>
<accession>A0A9N8VTS3</accession>
<dbReference type="GO" id="GO:0007166">
    <property type="term" value="P:cell surface receptor signaling pathway"/>
    <property type="evidence" value="ECO:0007669"/>
    <property type="project" value="InterPro"/>
</dbReference>
<feature type="domain" description="Protein kinase" evidence="5">
    <location>
        <begin position="194"/>
        <end position="465"/>
    </location>
</feature>
<dbReference type="InterPro" id="IPR011009">
    <property type="entry name" value="Kinase-like_dom_sf"/>
</dbReference>
<dbReference type="OrthoDB" id="2314769at2759"/>
<dbReference type="InterPro" id="IPR001245">
    <property type="entry name" value="Ser-Thr/Tyr_kinase_cat_dom"/>
</dbReference>
<keyword evidence="4" id="KW-0067">ATP-binding</keyword>
<dbReference type="PANTHER" id="PTHR44329">
    <property type="entry name" value="SERINE/THREONINE-PROTEIN KINASE TNNI3K-RELATED"/>
    <property type="match status" value="1"/>
</dbReference>
<dbReference type="InterPro" id="IPR036537">
    <property type="entry name" value="Adaptor_Cbl_N_dom_sf"/>
</dbReference>
<organism evidence="6 7">
    <name type="scientific">Ambispora gerdemannii</name>
    <dbReference type="NCBI Taxonomy" id="144530"/>
    <lineage>
        <taxon>Eukaryota</taxon>
        <taxon>Fungi</taxon>
        <taxon>Fungi incertae sedis</taxon>
        <taxon>Mucoromycota</taxon>
        <taxon>Glomeromycotina</taxon>
        <taxon>Glomeromycetes</taxon>
        <taxon>Archaeosporales</taxon>
        <taxon>Ambisporaceae</taxon>
        <taxon>Ambispora</taxon>
    </lineage>
</organism>
<dbReference type="SUPFAM" id="SSF56112">
    <property type="entry name" value="Protein kinase-like (PK-like)"/>
    <property type="match status" value="1"/>
</dbReference>
<dbReference type="PROSITE" id="PS50011">
    <property type="entry name" value="PROTEIN_KINASE_DOM"/>
    <property type="match status" value="1"/>
</dbReference>
<dbReference type="InterPro" id="IPR008266">
    <property type="entry name" value="Tyr_kinase_AS"/>
</dbReference>
<proteinExistence type="predicted"/>
<dbReference type="InterPro" id="IPR011990">
    <property type="entry name" value="TPR-like_helical_dom_sf"/>
</dbReference>
<keyword evidence="7" id="KW-1185">Reference proteome</keyword>
<dbReference type="EMBL" id="CAJVPL010000179">
    <property type="protein sequence ID" value="CAG8460716.1"/>
    <property type="molecule type" value="Genomic_DNA"/>
</dbReference>
<dbReference type="InterPro" id="IPR059179">
    <property type="entry name" value="MLKL-like_MCAfunc"/>
</dbReference>
<reference evidence="6" key="1">
    <citation type="submission" date="2021-06" db="EMBL/GenBank/DDBJ databases">
        <authorList>
            <person name="Kallberg Y."/>
            <person name="Tangrot J."/>
            <person name="Rosling A."/>
        </authorList>
    </citation>
    <scope>NUCLEOTIDE SEQUENCE</scope>
    <source>
        <strain evidence="6">MT106</strain>
    </source>
</reference>
<comment type="caution">
    <text evidence="6">The sequence shown here is derived from an EMBL/GenBank/DDBJ whole genome shotgun (WGS) entry which is preliminary data.</text>
</comment>
<evidence type="ECO:0000256" key="3">
    <source>
        <dbReference type="ARBA" id="ARBA00022777"/>
    </source>
</evidence>
<evidence type="ECO:0000259" key="5">
    <source>
        <dbReference type="PROSITE" id="PS50011"/>
    </source>
</evidence>
<gene>
    <name evidence="6" type="ORF">AGERDE_LOCUS2237</name>
</gene>